<dbReference type="Pfam" id="PF07730">
    <property type="entry name" value="HisKA_3"/>
    <property type="match status" value="1"/>
</dbReference>
<dbReference type="CDD" id="cd16917">
    <property type="entry name" value="HATPase_UhpB-NarQ-NarX-like"/>
    <property type="match status" value="1"/>
</dbReference>
<dbReference type="InterPro" id="IPR005467">
    <property type="entry name" value="His_kinase_dom"/>
</dbReference>
<feature type="domain" description="Histidine kinase" evidence="12">
    <location>
        <begin position="573"/>
        <end position="667"/>
    </location>
</feature>
<evidence type="ECO:0000256" key="1">
    <source>
        <dbReference type="ARBA" id="ARBA00000085"/>
    </source>
</evidence>
<dbReference type="SMART" id="SM00028">
    <property type="entry name" value="TPR"/>
    <property type="match status" value="6"/>
</dbReference>
<evidence type="ECO:0000256" key="3">
    <source>
        <dbReference type="ARBA" id="ARBA00022553"/>
    </source>
</evidence>
<evidence type="ECO:0000256" key="5">
    <source>
        <dbReference type="ARBA" id="ARBA00022741"/>
    </source>
</evidence>
<evidence type="ECO:0000259" key="12">
    <source>
        <dbReference type="PROSITE" id="PS50109"/>
    </source>
</evidence>
<dbReference type="Pfam" id="PF13424">
    <property type="entry name" value="TPR_12"/>
    <property type="match status" value="2"/>
</dbReference>
<dbReference type="InterPro" id="IPR011712">
    <property type="entry name" value="Sig_transdc_His_kin_sub3_dim/P"/>
</dbReference>
<dbReference type="AlphaFoldDB" id="A0A6G6GL95"/>
<feature type="transmembrane region" description="Helical" evidence="10">
    <location>
        <begin position="409"/>
        <end position="428"/>
    </location>
</feature>
<dbReference type="PROSITE" id="PS50005">
    <property type="entry name" value="TPR"/>
    <property type="match status" value="2"/>
</dbReference>
<keyword evidence="3" id="KW-0597">Phosphoprotein</keyword>
<name>A0A6G6GL95_9FLAO</name>
<dbReference type="EC" id="2.7.13.3" evidence="2"/>
<dbReference type="InterPro" id="IPR019734">
    <property type="entry name" value="TPR_rpt"/>
</dbReference>
<accession>A0A6G6GL95</accession>
<evidence type="ECO:0000256" key="10">
    <source>
        <dbReference type="SAM" id="Phobius"/>
    </source>
</evidence>
<dbReference type="PROSITE" id="PS50109">
    <property type="entry name" value="HIS_KIN"/>
    <property type="match status" value="1"/>
</dbReference>
<feature type="repeat" description="TPR" evidence="9">
    <location>
        <begin position="130"/>
        <end position="163"/>
    </location>
</feature>
<keyword evidence="4" id="KW-0808">Transferase</keyword>
<feature type="chain" id="PRO_5026003056" description="histidine kinase" evidence="11">
    <location>
        <begin position="32"/>
        <end position="667"/>
    </location>
</feature>
<keyword evidence="10" id="KW-0812">Transmembrane</keyword>
<dbReference type="SUPFAM" id="SSF55874">
    <property type="entry name" value="ATPase domain of HSP90 chaperone/DNA topoisomerase II/histidine kinase"/>
    <property type="match status" value="1"/>
</dbReference>
<keyword evidence="14" id="KW-1185">Reference proteome</keyword>
<evidence type="ECO:0000256" key="11">
    <source>
        <dbReference type="SAM" id="SignalP"/>
    </source>
</evidence>
<dbReference type="SUPFAM" id="SSF48452">
    <property type="entry name" value="TPR-like"/>
    <property type="match status" value="2"/>
</dbReference>
<dbReference type="Gene3D" id="3.30.565.10">
    <property type="entry name" value="Histidine kinase-like ATPase, C-terminal domain"/>
    <property type="match status" value="1"/>
</dbReference>
<dbReference type="GO" id="GO:0005524">
    <property type="term" value="F:ATP binding"/>
    <property type="evidence" value="ECO:0007669"/>
    <property type="project" value="UniProtKB-KW"/>
</dbReference>
<reference evidence="13 14" key="1">
    <citation type="submission" date="2020-02" db="EMBL/GenBank/DDBJ databases">
        <title>Complete genome sequence of Flavobacteriaceae bacterium.</title>
        <authorList>
            <person name="Kim S.-J."/>
            <person name="Kim Y.-S."/>
            <person name="Kim K.-H."/>
        </authorList>
    </citation>
    <scope>NUCLEOTIDE SEQUENCE [LARGE SCALE GENOMIC DNA]</scope>
    <source>
        <strain evidence="13 14">RR4-40</strain>
    </source>
</reference>
<keyword evidence="8" id="KW-0902">Two-component regulatory system</keyword>
<evidence type="ECO:0000256" key="9">
    <source>
        <dbReference type="PROSITE-ProRule" id="PRU00339"/>
    </source>
</evidence>
<evidence type="ECO:0000256" key="7">
    <source>
        <dbReference type="ARBA" id="ARBA00022840"/>
    </source>
</evidence>
<proteinExistence type="predicted"/>
<dbReference type="Gene3D" id="1.25.40.10">
    <property type="entry name" value="Tetratricopeptide repeat domain"/>
    <property type="match status" value="2"/>
</dbReference>
<dbReference type="GO" id="GO:0016020">
    <property type="term" value="C:membrane"/>
    <property type="evidence" value="ECO:0007669"/>
    <property type="project" value="InterPro"/>
</dbReference>
<evidence type="ECO:0000256" key="4">
    <source>
        <dbReference type="ARBA" id="ARBA00022679"/>
    </source>
</evidence>
<keyword evidence="11" id="KW-0732">Signal</keyword>
<dbReference type="GO" id="GO:0000155">
    <property type="term" value="F:phosphorelay sensor kinase activity"/>
    <property type="evidence" value="ECO:0007669"/>
    <property type="project" value="InterPro"/>
</dbReference>
<evidence type="ECO:0000256" key="8">
    <source>
        <dbReference type="ARBA" id="ARBA00023012"/>
    </source>
</evidence>
<dbReference type="PANTHER" id="PTHR24421:SF10">
    <property type="entry name" value="NITRATE_NITRITE SENSOR PROTEIN NARQ"/>
    <property type="match status" value="1"/>
</dbReference>
<keyword evidence="10" id="KW-0472">Membrane</keyword>
<evidence type="ECO:0000256" key="2">
    <source>
        <dbReference type="ARBA" id="ARBA00012438"/>
    </source>
</evidence>
<dbReference type="RefSeq" id="WP_164679285.1">
    <property type="nucleotide sequence ID" value="NZ_CP049057.1"/>
</dbReference>
<dbReference type="Pfam" id="PF02518">
    <property type="entry name" value="HATPase_c"/>
    <property type="match status" value="1"/>
</dbReference>
<dbReference type="InterPro" id="IPR050482">
    <property type="entry name" value="Sensor_HK_TwoCompSys"/>
</dbReference>
<organism evidence="13 14">
    <name type="scientific">Rasiella rasia</name>
    <dbReference type="NCBI Taxonomy" id="2744027"/>
    <lineage>
        <taxon>Bacteria</taxon>
        <taxon>Pseudomonadati</taxon>
        <taxon>Bacteroidota</taxon>
        <taxon>Flavobacteriia</taxon>
        <taxon>Flavobacteriales</taxon>
        <taxon>Flavobacteriaceae</taxon>
        <taxon>Rasiella</taxon>
    </lineage>
</organism>
<dbReference type="SMART" id="SM00387">
    <property type="entry name" value="HATPase_c"/>
    <property type="match status" value="1"/>
</dbReference>
<keyword evidence="6" id="KW-0418">Kinase</keyword>
<dbReference type="EMBL" id="CP049057">
    <property type="protein sequence ID" value="QIE59260.1"/>
    <property type="molecule type" value="Genomic_DNA"/>
</dbReference>
<feature type="signal peptide" evidence="11">
    <location>
        <begin position="1"/>
        <end position="31"/>
    </location>
</feature>
<evidence type="ECO:0000313" key="13">
    <source>
        <dbReference type="EMBL" id="QIE59260.1"/>
    </source>
</evidence>
<dbReference type="InterPro" id="IPR003594">
    <property type="entry name" value="HATPase_dom"/>
</dbReference>
<feature type="repeat" description="TPR" evidence="9">
    <location>
        <begin position="171"/>
        <end position="204"/>
    </location>
</feature>
<dbReference type="KEGG" id="mgel:G5B37_06695"/>
<sequence length="667" mass="75868">MDIPTYVKIFNRKALCICIVLIFGCFALGNAQTTLDSLLKVSQKQQKDVLVATLNEISWEYKNSKPDSALYYAKKALKISESFNYSNGVASSYNSMAGVFESQGKLDSAKAYHFKSLKIKETNQDSVGIADSYNNLGIVYDQMANYSVALTYYFKALKLYEQHQTSFDKVPMVLGNIGIVYKKQKEFKKTLKYYERALSIYEENNYEVGIVITKGNIGALQLKLEDYESAITYTTEAKDDYERLGYTRYVPYPIFNRAIAKDSLKRHEDAKLDFELAIRKFEETNNPYELSHANIGLAHNQLFRNKPEEALQTLNKALLIAKENGFKEFEVKAYQGLARVNAQLKNYKNAYDFQELYRKANDSLFEVEKTKTIFELETRYETQKNENIILQQRADLAEKDLEARQKNTFIFGSLSLAVVFGLLGYLFYKQQKLRNRQLKKESELQTALARIETQNKLQEQRLRISRDLHDNIGSQLTFVTSSVDNLKYALDGSNEKVTTKLGDISNFTTQTIYELRDTIWAMNKNTIKAEDLQVRIANFMENAGKSHDQVTFKFNAADSISEVIFTSIQGMNLYRIIQEAVNNALKYANASLISVKIEAIDTPQEFSEATANPKMQLTIKDNGLGFNEATIEAGNGLANMRKRARDLGGSATITATLNEGTTVKVVF</sequence>
<keyword evidence="9" id="KW-0802">TPR repeat</keyword>
<dbReference type="InterPro" id="IPR011990">
    <property type="entry name" value="TPR-like_helical_dom_sf"/>
</dbReference>
<dbReference type="InterPro" id="IPR036890">
    <property type="entry name" value="HATPase_C_sf"/>
</dbReference>
<dbReference type="Gene3D" id="1.20.5.1930">
    <property type="match status" value="1"/>
</dbReference>
<keyword evidence="7" id="KW-0067">ATP-binding</keyword>
<keyword evidence="5" id="KW-0547">Nucleotide-binding</keyword>
<dbReference type="GO" id="GO:0046983">
    <property type="term" value="F:protein dimerization activity"/>
    <property type="evidence" value="ECO:0007669"/>
    <property type="project" value="InterPro"/>
</dbReference>
<comment type="catalytic activity">
    <reaction evidence="1">
        <text>ATP + protein L-histidine = ADP + protein N-phospho-L-histidine.</text>
        <dbReference type="EC" id="2.7.13.3"/>
    </reaction>
</comment>
<gene>
    <name evidence="13" type="ORF">G5B37_06695</name>
</gene>
<protein>
    <recommendedName>
        <fullName evidence="2">histidine kinase</fullName>
        <ecNumber evidence="2">2.7.13.3</ecNumber>
    </recommendedName>
</protein>
<evidence type="ECO:0000313" key="14">
    <source>
        <dbReference type="Proteomes" id="UP000505306"/>
    </source>
</evidence>
<dbReference type="PANTHER" id="PTHR24421">
    <property type="entry name" value="NITRATE/NITRITE SENSOR PROTEIN NARX-RELATED"/>
    <property type="match status" value="1"/>
</dbReference>
<evidence type="ECO:0000256" key="6">
    <source>
        <dbReference type="ARBA" id="ARBA00022777"/>
    </source>
</evidence>
<keyword evidence="10" id="KW-1133">Transmembrane helix</keyword>
<dbReference type="Proteomes" id="UP000505306">
    <property type="component" value="Chromosome"/>
</dbReference>